<name>A0AAD7NKA6_9AGAR</name>
<dbReference type="AlphaFoldDB" id="A0AAD7NKA6"/>
<comment type="caution">
    <text evidence="1">The sequence shown here is derived from an EMBL/GenBank/DDBJ whole genome shotgun (WGS) entry which is preliminary data.</text>
</comment>
<accession>A0AAD7NKA6</accession>
<reference evidence="1" key="1">
    <citation type="submission" date="2023-03" db="EMBL/GenBank/DDBJ databases">
        <title>Massive genome expansion in bonnet fungi (Mycena s.s.) driven by repeated elements and novel gene families across ecological guilds.</title>
        <authorList>
            <consortium name="Lawrence Berkeley National Laboratory"/>
            <person name="Harder C.B."/>
            <person name="Miyauchi S."/>
            <person name="Viragh M."/>
            <person name="Kuo A."/>
            <person name="Thoen E."/>
            <person name="Andreopoulos B."/>
            <person name="Lu D."/>
            <person name="Skrede I."/>
            <person name="Drula E."/>
            <person name="Henrissat B."/>
            <person name="Morin E."/>
            <person name="Kohler A."/>
            <person name="Barry K."/>
            <person name="LaButti K."/>
            <person name="Morin E."/>
            <person name="Salamov A."/>
            <person name="Lipzen A."/>
            <person name="Mereny Z."/>
            <person name="Hegedus B."/>
            <person name="Baldrian P."/>
            <person name="Stursova M."/>
            <person name="Weitz H."/>
            <person name="Taylor A."/>
            <person name="Grigoriev I.V."/>
            <person name="Nagy L.G."/>
            <person name="Martin F."/>
            <person name="Kauserud H."/>
        </authorList>
    </citation>
    <scope>NUCLEOTIDE SEQUENCE</scope>
    <source>
        <strain evidence="1">CBHHK182m</strain>
    </source>
</reference>
<organism evidence="1 2">
    <name type="scientific">Mycena metata</name>
    <dbReference type="NCBI Taxonomy" id="1033252"/>
    <lineage>
        <taxon>Eukaryota</taxon>
        <taxon>Fungi</taxon>
        <taxon>Dikarya</taxon>
        <taxon>Basidiomycota</taxon>
        <taxon>Agaricomycotina</taxon>
        <taxon>Agaricomycetes</taxon>
        <taxon>Agaricomycetidae</taxon>
        <taxon>Agaricales</taxon>
        <taxon>Marasmiineae</taxon>
        <taxon>Mycenaceae</taxon>
        <taxon>Mycena</taxon>
    </lineage>
</organism>
<dbReference type="Proteomes" id="UP001215598">
    <property type="component" value="Unassembled WGS sequence"/>
</dbReference>
<proteinExistence type="predicted"/>
<sequence length="232" mass="25616">MSVSTTTDHFFTFGVHRVPAGASAKDFEVNVGALMDGLAALPAAKKNLLSLNLLLPNDVTTAHAQTLGLPIPQTSVFIITECEVRIRPPWECSLRGLYSPQTMNHQAEFFKDAEVQRLIVAADHWGFRTNSCVFSADIVTRIEASALNDGRILWVGYFRVPADMPAFEEKMEAFIEKCVASSAFQKNIVKHTTVSTYLGFGLSSTLASGFKVPTRLLICEKLASPRPSHLWW</sequence>
<protein>
    <submittedName>
        <fullName evidence="1">Uncharacterized protein</fullName>
    </submittedName>
</protein>
<evidence type="ECO:0000313" key="2">
    <source>
        <dbReference type="Proteomes" id="UP001215598"/>
    </source>
</evidence>
<gene>
    <name evidence="1" type="ORF">B0H16DRAFT_1526984</name>
</gene>
<dbReference type="EMBL" id="JARKIB010000028">
    <property type="protein sequence ID" value="KAJ7764423.1"/>
    <property type="molecule type" value="Genomic_DNA"/>
</dbReference>
<keyword evidence="2" id="KW-1185">Reference proteome</keyword>
<evidence type="ECO:0000313" key="1">
    <source>
        <dbReference type="EMBL" id="KAJ7764423.1"/>
    </source>
</evidence>